<organism evidence="7 8">
    <name type="scientific">Fraserbacteria sp. (strain RBG_16_55_9)</name>
    <dbReference type="NCBI Taxonomy" id="1817864"/>
    <lineage>
        <taxon>Bacteria</taxon>
        <taxon>Candidatus Fraseribacteriota</taxon>
    </lineage>
</organism>
<feature type="domain" description="HYDIN/VesB/CFA65-like Ig-like" evidence="6">
    <location>
        <begin position="44"/>
        <end position="129"/>
    </location>
</feature>
<dbReference type="EMBL" id="MFGX01000111">
    <property type="protein sequence ID" value="OGF53197.1"/>
    <property type="molecule type" value="Genomic_DNA"/>
</dbReference>
<protein>
    <recommendedName>
        <fullName evidence="6">HYDIN/VesB/CFA65-like Ig-like domain-containing protein</fullName>
    </recommendedName>
</protein>
<dbReference type="Pfam" id="PF22544">
    <property type="entry name" value="HYDIN_VesB_CFA65-like_Ig"/>
    <property type="match status" value="1"/>
</dbReference>
<comment type="subcellular location">
    <subcellularLocation>
        <location evidence="1">Cell projection</location>
        <location evidence="1">Cilium</location>
    </subcellularLocation>
    <subcellularLocation>
        <location evidence="2">Cytoplasm</location>
    </subcellularLocation>
</comment>
<keyword evidence="4" id="KW-0969">Cilium</keyword>
<dbReference type="AlphaFoldDB" id="A0A1F5UPX7"/>
<dbReference type="Proteomes" id="UP000179157">
    <property type="component" value="Unassembled WGS sequence"/>
</dbReference>
<dbReference type="PANTHER" id="PTHR45912">
    <property type="entry name" value="CILIA- AND FLAGELLA-ASSOCIATED PROTEIN 47"/>
    <property type="match status" value="1"/>
</dbReference>
<evidence type="ECO:0000313" key="8">
    <source>
        <dbReference type="Proteomes" id="UP000179157"/>
    </source>
</evidence>
<evidence type="ECO:0000259" key="6">
    <source>
        <dbReference type="Pfam" id="PF22544"/>
    </source>
</evidence>
<dbReference type="Gene3D" id="2.60.40.10">
    <property type="entry name" value="Immunoglobulins"/>
    <property type="match status" value="2"/>
</dbReference>
<dbReference type="InterPro" id="IPR013783">
    <property type="entry name" value="Ig-like_fold"/>
</dbReference>
<reference evidence="7 8" key="1">
    <citation type="journal article" date="2016" name="Nat. Commun.">
        <title>Thousands of microbial genomes shed light on interconnected biogeochemical processes in an aquifer system.</title>
        <authorList>
            <person name="Anantharaman K."/>
            <person name="Brown C.T."/>
            <person name="Hug L.A."/>
            <person name="Sharon I."/>
            <person name="Castelle C.J."/>
            <person name="Probst A.J."/>
            <person name="Thomas B.C."/>
            <person name="Singh A."/>
            <person name="Wilkins M.J."/>
            <person name="Karaoz U."/>
            <person name="Brodie E.L."/>
            <person name="Williams K.H."/>
            <person name="Hubbard S.S."/>
            <person name="Banfield J.F."/>
        </authorList>
    </citation>
    <scope>NUCLEOTIDE SEQUENCE [LARGE SCALE GENOMIC DNA]</scope>
    <source>
        <strain evidence="8">RBG_16_55_9</strain>
    </source>
</reference>
<sequence length="558" mass="60208">MMRGPVLASARYMMFLFLIVIAFGWVAPVSLDTQAASQNNQSFQVSPNRLDFGNVPVNTISQPKSFTITNGNKNNLSVSVELKSNCTGLRTSPTKTTIPAGGSAAIQVTLERIQIPGSFHCTITVLTNDFFSNQKSGNNNSPFPTVEIEANITSPKLVISKFTVQRTGGIKSNNSGQKKQDVLLTQNGNTLTADFGELDIFEKVTLQIELRNAGNAPMDLRISGSLNQDFTCTGFTNKITLAPSQTTQIQCNILSIRGGQLKGTINIDQINAPTSLTRRFDIQIKGLGNMILVQPSNAFLTFNVRVFSLGGASSMADDSSILTSALTGSASQSITFTNQGQGGDLAIANVELKIENVEHQGSSKKSGGKSSVSSSATSTKAKLFRFVNGTDQMTFSLDPRGSQRVTVLYIPQEPGLDQGVIHVTVSQQSPSGSSKKSSKGKQVQEFFINLRGIATPSTQTQSNQSPLAISRSGLGQTGDDWTFFAQGQGLEALRAEVFTLDGERIYDSGFVPQETLHWRPRTQGSDPLANGIYFYLLTVRGQDGRTISTEIRKFALLR</sequence>
<evidence type="ECO:0000256" key="1">
    <source>
        <dbReference type="ARBA" id="ARBA00004138"/>
    </source>
</evidence>
<dbReference type="NCBIfam" id="NF012200">
    <property type="entry name" value="choice_anch_D"/>
    <property type="match status" value="1"/>
</dbReference>
<evidence type="ECO:0000256" key="4">
    <source>
        <dbReference type="ARBA" id="ARBA00023069"/>
    </source>
</evidence>
<dbReference type="PANTHER" id="PTHR45912:SF3">
    <property type="entry name" value="CILIA- AND FLAGELLA-ASSOCIATED PROTEIN 47"/>
    <property type="match status" value="1"/>
</dbReference>
<dbReference type="InterPro" id="IPR053879">
    <property type="entry name" value="HYDIN_VesB_CFA65-like_Ig"/>
</dbReference>
<proteinExistence type="predicted"/>
<evidence type="ECO:0000256" key="2">
    <source>
        <dbReference type="ARBA" id="ARBA00004496"/>
    </source>
</evidence>
<evidence type="ECO:0000256" key="5">
    <source>
        <dbReference type="ARBA" id="ARBA00023273"/>
    </source>
</evidence>
<gene>
    <name evidence="7" type="ORF">A2Z21_05525</name>
</gene>
<keyword evidence="3" id="KW-0963">Cytoplasm</keyword>
<evidence type="ECO:0000256" key="3">
    <source>
        <dbReference type="ARBA" id="ARBA00022490"/>
    </source>
</evidence>
<name>A0A1F5UPX7_FRAXR</name>
<comment type="caution">
    <text evidence="7">The sequence shown here is derived from an EMBL/GenBank/DDBJ whole genome shotgun (WGS) entry which is preliminary data.</text>
</comment>
<accession>A0A1F5UPX7</accession>
<keyword evidence="5" id="KW-0966">Cell projection</keyword>
<dbReference type="GO" id="GO:0005737">
    <property type="term" value="C:cytoplasm"/>
    <property type="evidence" value="ECO:0007669"/>
    <property type="project" value="UniProtKB-SubCell"/>
</dbReference>
<evidence type="ECO:0000313" key="7">
    <source>
        <dbReference type="EMBL" id="OGF53197.1"/>
    </source>
</evidence>